<gene>
    <name evidence="2" type="primary">LOC109114180</name>
</gene>
<dbReference type="PANTHER" id="PTHR11439">
    <property type="entry name" value="GAG-POL-RELATED RETROTRANSPOSON"/>
    <property type="match status" value="1"/>
</dbReference>
<reference evidence="2" key="1">
    <citation type="submission" date="2025-08" db="UniProtKB">
        <authorList>
            <consortium name="RefSeq"/>
        </authorList>
    </citation>
    <scope>IDENTIFICATION</scope>
</reference>
<evidence type="ECO:0000313" key="2">
    <source>
        <dbReference type="RefSeq" id="XP_019051980.1"/>
    </source>
</evidence>
<dbReference type="Proteomes" id="UP000189703">
    <property type="component" value="Unplaced"/>
</dbReference>
<accession>A0A1U8Q1R3</accession>
<dbReference type="PANTHER" id="PTHR11439:SF482">
    <property type="entry name" value="GAG-PRE-INTEGRASE DOMAIN-CONTAINING PROTEIN"/>
    <property type="match status" value="1"/>
</dbReference>
<protein>
    <submittedName>
        <fullName evidence="2">Uncharacterized protein LOC109114180</fullName>
    </submittedName>
</protein>
<dbReference type="AlphaFoldDB" id="A0A1U8Q1R3"/>
<dbReference type="InParanoid" id="A0A1U8Q1R3"/>
<dbReference type="GeneID" id="109114180"/>
<dbReference type="OrthoDB" id="414945at2759"/>
<dbReference type="KEGG" id="nnu:109114180"/>
<dbReference type="OMA" id="INMTDIH"/>
<sequence>MTNLWRVHELVDPFFHICQRKYILDLLEETRRPADTPIEQIHCLQESVGDDYLDKERYQKLVGKLIYLSLTRLDIAYAVHVVNQFMHSPKIRHMRAAERILRKSTSGYCTFVGGNLVTWRSKKQNVVARSSAEIADVLTKGLASMKFLDLLGKINMTDIHA</sequence>
<dbReference type="STRING" id="4432.A0A1U8Q1R3"/>
<proteinExistence type="predicted"/>
<name>A0A1U8Q1R3_NELNU</name>
<dbReference type="RefSeq" id="XP_019051980.1">
    <property type="nucleotide sequence ID" value="XM_019196435.1"/>
</dbReference>
<organism evidence="1 2">
    <name type="scientific">Nelumbo nucifera</name>
    <name type="common">Sacred lotus</name>
    <dbReference type="NCBI Taxonomy" id="4432"/>
    <lineage>
        <taxon>Eukaryota</taxon>
        <taxon>Viridiplantae</taxon>
        <taxon>Streptophyta</taxon>
        <taxon>Embryophyta</taxon>
        <taxon>Tracheophyta</taxon>
        <taxon>Spermatophyta</taxon>
        <taxon>Magnoliopsida</taxon>
        <taxon>Proteales</taxon>
        <taxon>Nelumbonaceae</taxon>
        <taxon>Nelumbo</taxon>
    </lineage>
</organism>
<keyword evidence="1" id="KW-1185">Reference proteome</keyword>
<evidence type="ECO:0000313" key="1">
    <source>
        <dbReference type="Proteomes" id="UP000189703"/>
    </source>
</evidence>